<accession>E3N016</accession>
<dbReference type="AlphaFoldDB" id="E3N016"/>
<dbReference type="STRING" id="31234.E3N016"/>
<dbReference type="GeneID" id="9800605"/>
<gene>
    <name evidence="1" type="ORF">CRE_08463</name>
</gene>
<sequence>MHLFQAITDVMLRNPYVINNLDRQYNLLNRRTNYSKFSQIMASSIHVMDM</sequence>
<evidence type="ECO:0000313" key="2">
    <source>
        <dbReference type="Proteomes" id="UP000008281"/>
    </source>
</evidence>
<keyword evidence="2" id="KW-1185">Reference proteome</keyword>
<dbReference type="InParanoid" id="E3N016"/>
<name>E3N016_CAERE</name>
<dbReference type="Proteomes" id="UP000008281">
    <property type="component" value="Unassembled WGS sequence"/>
</dbReference>
<evidence type="ECO:0000313" key="1">
    <source>
        <dbReference type="EMBL" id="EFP13215.1"/>
    </source>
</evidence>
<dbReference type="CTD" id="9800605"/>
<dbReference type="RefSeq" id="XP_003098276.2">
    <property type="nucleotide sequence ID" value="XM_003098228.2"/>
</dbReference>
<proteinExistence type="predicted"/>
<dbReference type="OrthoDB" id="18042at2759"/>
<dbReference type="EMBL" id="DS268503">
    <property type="protein sequence ID" value="EFP13215.1"/>
    <property type="molecule type" value="Genomic_DNA"/>
</dbReference>
<organism evidence="2">
    <name type="scientific">Caenorhabditis remanei</name>
    <name type="common">Caenorhabditis vulgaris</name>
    <dbReference type="NCBI Taxonomy" id="31234"/>
    <lineage>
        <taxon>Eukaryota</taxon>
        <taxon>Metazoa</taxon>
        <taxon>Ecdysozoa</taxon>
        <taxon>Nematoda</taxon>
        <taxon>Chromadorea</taxon>
        <taxon>Rhabditida</taxon>
        <taxon>Rhabditina</taxon>
        <taxon>Rhabditomorpha</taxon>
        <taxon>Rhabditoidea</taxon>
        <taxon>Rhabditidae</taxon>
        <taxon>Peloderinae</taxon>
        <taxon>Caenorhabditis</taxon>
    </lineage>
</organism>
<dbReference type="HOGENOM" id="CLU_3126383_0_0_1"/>
<reference evidence="1" key="1">
    <citation type="submission" date="2007-07" db="EMBL/GenBank/DDBJ databases">
        <title>PCAP assembly of the Caenorhabditis remanei genome.</title>
        <authorList>
            <consortium name="The Caenorhabditis remanei Sequencing Consortium"/>
            <person name="Wilson R.K."/>
        </authorList>
    </citation>
    <scope>NUCLEOTIDE SEQUENCE [LARGE SCALE GENOMIC DNA]</scope>
    <source>
        <strain evidence="1">PB4641</strain>
    </source>
</reference>
<protein>
    <submittedName>
        <fullName evidence="1">Uncharacterized protein</fullName>
    </submittedName>
</protein>
<dbReference type="KEGG" id="crq:GCK72_003076"/>